<evidence type="ECO:0000259" key="1">
    <source>
        <dbReference type="PROSITE" id="PS50011"/>
    </source>
</evidence>
<name>A0A0F8XAL3_9ZZZZ</name>
<feature type="domain" description="Protein kinase" evidence="1">
    <location>
        <begin position="317"/>
        <end position="371"/>
    </location>
</feature>
<protein>
    <recommendedName>
        <fullName evidence="1">Protein kinase domain-containing protein</fullName>
    </recommendedName>
</protein>
<gene>
    <name evidence="2" type="ORF">LCGC14_2966620</name>
</gene>
<dbReference type="PROSITE" id="PS50011">
    <property type="entry name" value="PROTEIN_KINASE_DOM"/>
    <property type="match status" value="1"/>
</dbReference>
<dbReference type="SUPFAM" id="SSF56112">
    <property type="entry name" value="Protein kinase-like (PK-like)"/>
    <property type="match status" value="1"/>
</dbReference>
<evidence type="ECO:0000313" key="2">
    <source>
        <dbReference type="EMBL" id="KKK66187.1"/>
    </source>
</evidence>
<dbReference type="InterPro" id="IPR011009">
    <property type="entry name" value="Kinase-like_dom_sf"/>
</dbReference>
<dbReference type="GO" id="GO:0005524">
    <property type="term" value="F:ATP binding"/>
    <property type="evidence" value="ECO:0007669"/>
    <property type="project" value="InterPro"/>
</dbReference>
<dbReference type="EMBL" id="LAZR01060199">
    <property type="protein sequence ID" value="KKK66187.1"/>
    <property type="molecule type" value="Genomic_DNA"/>
</dbReference>
<dbReference type="InterPro" id="IPR000719">
    <property type="entry name" value="Prot_kinase_dom"/>
</dbReference>
<reference evidence="2" key="1">
    <citation type="journal article" date="2015" name="Nature">
        <title>Complex archaea that bridge the gap between prokaryotes and eukaryotes.</title>
        <authorList>
            <person name="Spang A."/>
            <person name="Saw J.H."/>
            <person name="Jorgensen S.L."/>
            <person name="Zaremba-Niedzwiedzka K."/>
            <person name="Martijn J."/>
            <person name="Lind A.E."/>
            <person name="van Eijk R."/>
            <person name="Schleper C."/>
            <person name="Guy L."/>
            <person name="Ettema T.J."/>
        </authorList>
    </citation>
    <scope>NUCLEOTIDE SEQUENCE</scope>
</reference>
<dbReference type="GO" id="GO:0004672">
    <property type="term" value="F:protein kinase activity"/>
    <property type="evidence" value="ECO:0007669"/>
    <property type="project" value="InterPro"/>
</dbReference>
<proteinExistence type="predicted"/>
<feature type="non-terminal residue" evidence="2">
    <location>
        <position position="371"/>
    </location>
</feature>
<dbReference type="AlphaFoldDB" id="A0A0F8XAL3"/>
<organism evidence="2">
    <name type="scientific">marine sediment metagenome</name>
    <dbReference type="NCBI Taxonomy" id="412755"/>
    <lineage>
        <taxon>unclassified sequences</taxon>
        <taxon>metagenomes</taxon>
        <taxon>ecological metagenomes</taxon>
    </lineage>
</organism>
<dbReference type="Gene3D" id="3.30.200.20">
    <property type="entry name" value="Phosphorylase Kinase, domain 1"/>
    <property type="match status" value="1"/>
</dbReference>
<sequence>LTDEVAALTVKGTSKQLDDLLRRIDDLEALSPDEARRLFTEAGESAEEAALLARAANGAGELDMPLTSAELVHAHALKVSEKGMGQMLPTLTERLARGEKLTPALRILAKFDSVIGKGIFQPANRFFATIYMGMSPGYAARNWITNTIHVLIDEGPAAALGNRFIGRNAQGWLDLGTSWLGGKIPKAKGFGQARALPGFNKAADKNIWNYFLRKSEDFERAAAKRVVGQSIDRHMRQMMVDGKALPNIDPLIAAGRDEVSARYVQQLLVQTKGNVKKAERLFRESVAEGHTDIFRSLHSGWVPADDLKFLDEMLDGYDILERLEEGGQGVVYKAIQKATRRTVAIKVLLDGPLASDRQRHRFEREVNLVSR</sequence>
<comment type="caution">
    <text evidence="2">The sequence shown here is derived from an EMBL/GenBank/DDBJ whole genome shotgun (WGS) entry which is preliminary data.</text>
</comment>
<feature type="non-terminal residue" evidence="2">
    <location>
        <position position="1"/>
    </location>
</feature>
<accession>A0A0F8XAL3</accession>